<evidence type="ECO:0000256" key="4">
    <source>
        <dbReference type="ARBA" id="ARBA00022827"/>
    </source>
</evidence>
<gene>
    <name evidence="9" type="primary">ORF75029</name>
</gene>
<dbReference type="EMBL" id="HACG01023773">
    <property type="protein sequence ID" value="CEK70638.1"/>
    <property type="molecule type" value="Transcribed_RNA"/>
</dbReference>
<feature type="non-terminal residue" evidence="9">
    <location>
        <position position="1"/>
    </location>
</feature>
<name>A0A0B6ZPZ7_9EUPU</name>
<reference evidence="9" key="1">
    <citation type="submission" date="2014-12" db="EMBL/GenBank/DDBJ databases">
        <title>Insight into the proteome of Arion vulgaris.</title>
        <authorList>
            <person name="Aradska J."/>
            <person name="Bulat T."/>
            <person name="Smidak R."/>
            <person name="Sarate P."/>
            <person name="Gangsoo J."/>
            <person name="Sialana F."/>
            <person name="Bilban M."/>
            <person name="Lubec G."/>
        </authorList>
    </citation>
    <scope>NUCLEOTIDE SEQUENCE</scope>
    <source>
        <tissue evidence="9">Skin</tissue>
    </source>
</reference>
<keyword evidence="3 6" id="KW-0285">Flavoprotein</keyword>
<dbReference type="SUPFAM" id="SSF51905">
    <property type="entry name" value="FAD/NAD(P)-binding domain"/>
    <property type="match status" value="1"/>
</dbReference>
<keyword evidence="7" id="KW-0472">Membrane</keyword>
<keyword evidence="7" id="KW-1133">Transmembrane helix</keyword>
<organism evidence="9">
    <name type="scientific">Arion vulgaris</name>
    <dbReference type="NCBI Taxonomy" id="1028688"/>
    <lineage>
        <taxon>Eukaryota</taxon>
        <taxon>Metazoa</taxon>
        <taxon>Spiralia</taxon>
        <taxon>Lophotrochozoa</taxon>
        <taxon>Mollusca</taxon>
        <taxon>Gastropoda</taxon>
        <taxon>Heterobranchia</taxon>
        <taxon>Euthyneura</taxon>
        <taxon>Panpulmonata</taxon>
        <taxon>Eupulmonata</taxon>
        <taxon>Stylommatophora</taxon>
        <taxon>Helicina</taxon>
        <taxon>Arionoidea</taxon>
        <taxon>Arionidae</taxon>
        <taxon>Arion</taxon>
    </lineage>
</organism>
<dbReference type="InterPro" id="IPR012132">
    <property type="entry name" value="GMC_OxRdtase"/>
</dbReference>
<dbReference type="GO" id="GO:0050660">
    <property type="term" value="F:flavin adenine dinucleotide binding"/>
    <property type="evidence" value="ECO:0007669"/>
    <property type="project" value="InterPro"/>
</dbReference>
<dbReference type="InterPro" id="IPR036188">
    <property type="entry name" value="FAD/NAD-bd_sf"/>
</dbReference>
<keyword evidence="4 5" id="KW-0274">FAD</keyword>
<dbReference type="Pfam" id="PF00732">
    <property type="entry name" value="GMC_oxred_N"/>
    <property type="match status" value="1"/>
</dbReference>
<dbReference type="PANTHER" id="PTHR11552:SF147">
    <property type="entry name" value="CHOLINE DEHYDROGENASE, MITOCHONDRIAL"/>
    <property type="match status" value="1"/>
</dbReference>
<comment type="similarity">
    <text evidence="2 6">Belongs to the GMC oxidoreductase family.</text>
</comment>
<evidence type="ECO:0000256" key="5">
    <source>
        <dbReference type="PIRSR" id="PIRSR000137-2"/>
    </source>
</evidence>
<dbReference type="Gene3D" id="3.30.560.10">
    <property type="entry name" value="Glucose Oxidase, domain 3"/>
    <property type="match status" value="1"/>
</dbReference>
<proteinExistence type="inferred from homology"/>
<dbReference type="Gene3D" id="3.50.50.60">
    <property type="entry name" value="FAD/NAD(P)-binding domain"/>
    <property type="match status" value="1"/>
</dbReference>
<evidence type="ECO:0000256" key="6">
    <source>
        <dbReference type="RuleBase" id="RU003968"/>
    </source>
</evidence>
<protein>
    <recommendedName>
        <fullName evidence="8">Glucose-methanol-choline oxidoreductase N-terminal domain-containing protein</fullName>
    </recommendedName>
</protein>
<dbReference type="InterPro" id="IPR000172">
    <property type="entry name" value="GMC_OxRdtase_N"/>
</dbReference>
<dbReference type="Pfam" id="PF05199">
    <property type="entry name" value="GMC_oxred_C"/>
    <property type="match status" value="1"/>
</dbReference>
<feature type="transmembrane region" description="Helical" evidence="7">
    <location>
        <begin position="6"/>
        <end position="23"/>
    </location>
</feature>
<evidence type="ECO:0000256" key="7">
    <source>
        <dbReference type="SAM" id="Phobius"/>
    </source>
</evidence>
<accession>A0A0B6ZPZ7</accession>
<dbReference type="InterPro" id="IPR007867">
    <property type="entry name" value="GMC_OxRtase_C"/>
</dbReference>
<feature type="binding site" evidence="5">
    <location>
        <position position="262"/>
    </location>
    <ligand>
        <name>FAD</name>
        <dbReference type="ChEBI" id="CHEBI:57692"/>
    </ligand>
</feature>
<evidence type="ECO:0000256" key="3">
    <source>
        <dbReference type="ARBA" id="ARBA00022630"/>
    </source>
</evidence>
<keyword evidence="7" id="KW-0812">Transmembrane</keyword>
<feature type="domain" description="Glucose-methanol-choline oxidoreductase N-terminal" evidence="8">
    <location>
        <begin position="124"/>
        <end position="147"/>
    </location>
</feature>
<dbReference type="PANTHER" id="PTHR11552">
    <property type="entry name" value="GLUCOSE-METHANOL-CHOLINE GMC OXIDOREDUCTASE"/>
    <property type="match status" value="1"/>
</dbReference>
<sequence length="598" mass="66804">ADIMAAFSQLLNFVLICFAYFFYQSYVYRRPTYKEVLELRTYYDFIIVGGGSAGSVLAARLSDNPSTTVLLLEAGPSDIGHAQMYTPLRLTEMFLSNFDWMYYSEPQNYSGLALEGRKFYLPRGKALGGSSIMNYMLWSRGNRKDFDKWAEQGCKGWSYKDVLPYFIKSEDFISKNNVNKEYRGNVGPMKITELKGQQLSQDFIDSAISLGYLERDYNGDEQEGVAPLQGSIYKGERWSASRAYLWPAAQRDNLDIVTGATVHKIIFENGKAVGVSYSQKGKTSKKKLLQARSRREVILSAGVFGSPHLLLLSGIGPRHHLEALKIPVVADLPVGENLQDHLLTFIFVKTNVSVGRPTVSLYHSLEYQIFGTGPLGSPAGCHSTAFLKSRLNLPQPDIQLVLVESRIQKSYLKVSPGISTEVLQRWHNDLDEPGFVILPTLLQSKSRGTVRLRSTDPLDHPAIDVGFLQNDEDVEGLVQGIRLAQRFINEEPFRKYGSMIDRTRIPGCDSLKFDSDIYWHCYVRYLGVSSHHGAGTCKMGNVNDPTSVVDSRLRLKGIGGLRVVDASIMPNLVSSNPNAATIMIAEKAADMILQDMNE</sequence>
<dbReference type="SUPFAM" id="SSF54373">
    <property type="entry name" value="FAD-linked reductases, C-terminal domain"/>
    <property type="match status" value="1"/>
</dbReference>
<dbReference type="PROSITE" id="PS00623">
    <property type="entry name" value="GMC_OXRED_1"/>
    <property type="match status" value="1"/>
</dbReference>
<comment type="cofactor">
    <cofactor evidence="1 5">
        <name>FAD</name>
        <dbReference type="ChEBI" id="CHEBI:57692"/>
    </cofactor>
</comment>
<evidence type="ECO:0000256" key="1">
    <source>
        <dbReference type="ARBA" id="ARBA00001974"/>
    </source>
</evidence>
<evidence type="ECO:0000259" key="8">
    <source>
        <dbReference type="PROSITE" id="PS00623"/>
    </source>
</evidence>
<dbReference type="GO" id="GO:0016614">
    <property type="term" value="F:oxidoreductase activity, acting on CH-OH group of donors"/>
    <property type="evidence" value="ECO:0007669"/>
    <property type="project" value="InterPro"/>
</dbReference>
<evidence type="ECO:0000313" key="9">
    <source>
        <dbReference type="EMBL" id="CEK70638.1"/>
    </source>
</evidence>
<evidence type="ECO:0000256" key="2">
    <source>
        <dbReference type="ARBA" id="ARBA00010790"/>
    </source>
</evidence>
<dbReference type="PIRSF" id="PIRSF000137">
    <property type="entry name" value="Alcohol_oxidase"/>
    <property type="match status" value="1"/>
</dbReference>
<dbReference type="AlphaFoldDB" id="A0A0B6ZPZ7"/>